<feature type="region of interest" description="Disordered" evidence="1">
    <location>
        <begin position="40"/>
        <end position="93"/>
    </location>
</feature>
<sequence>MDTAIYTSIARAALVGDGYWQANATNAAAVGVAAMSLNRGQNHNQGQDQNQSPYQNQNPNQHQHQSSNLQYQAQSRYQHPHQSTTAGTTPVMVPPSVVSSATQVKSEQDCFERLALEFASLPDREMPPEVSDPVAAQQLTNPASRAMPDHRISPNTPTNNFVAKTIRAAMADIKPSS</sequence>
<dbReference type="GeneID" id="87919817"/>
<name>A0AAE1LZC1_9HYPO</name>
<reference evidence="2" key="1">
    <citation type="submission" date="2023-11" db="EMBL/GenBank/DDBJ databases">
        <title>The genome sequences of three competitors of mushroom-forming fungi.</title>
        <authorList>
            <person name="Beijen E."/>
            <person name="Ohm R.A."/>
        </authorList>
    </citation>
    <scope>NUCLEOTIDE SEQUENCE</scope>
    <source>
        <strain evidence="2">CBS 100526</strain>
    </source>
</reference>
<gene>
    <name evidence="2" type="ORF">Triagg1_5401</name>
</gene>
<dbReference type="Proteomes" id="UP001273209">
    <property type="component" value="Unassembled WGS sequence"/>
</dbReference>
<protein>
    <submittedName>
        <fullName evidence="2">Uncharacterized protein</fullName>
    </submittedName>
</protein>
<dbReference type="RefSeq" id="XP_062755522.1">
    <property type="nucleotide sequence ID" value="XM_062899912.1"/>
</dbReference>
<dbReference type="EMBL" id="JAWRVG010000019">
    <property type="protein sequence ID" value="KAK4073121.1"/>
    <property type="molecule type" value="Genomic_DNA"/>
</dbReference>
<comment type="caution">
    <text evidence="2">The sequence shown here is derived from an EMBL/GenBank/DDBJ whole genome shotgun (WGS) entry which is preliminary data.</text>
</comment>
<dbReference type="AlphaFoldDB" id="A0AAE1LZC1"/>
<evidence type="ECO:0000313" key="2">
    <source>
        <dbReference type="EMBL" id="KAK4073121.1"/>
    </source>
</evidence>
<accession>A0AAE1LZC1</accession>
<keyword evidence="3" id="KW-1185">Reference proteome</keyword>
<organism evidence="2 3">
    <name type="scientific">Trichoderma aggressivum f. europaeum</name>
    <dbReference type="NCBI Taxonomy" id="173218"/>
    <lineage>
        <taxon>Eukaryota</taxon>
        <taxon>Fungi</taxon>
        <taxon>Dikarya</taxon>
        <taxon>Ascomycota</taxon>
        <taxon>Pezizomycotina</taxon>
        <taxon>Sordariomycetes</taxon>
        <taxon>Hypocreomycetidae</taxon>
        <taxon>Hypocreales</taxon>
        <taxon>Hypocreaceae</taxon>
        <taxon>Trichoderma</taxon>
    </lineage>
</organism>
<feature type="compositionally biased region" description="Low complexity" evidence="1">
    <location>
        <begin position="40"/>
        <end position="72"/>
    </location>
</feature>
<proteinExistence type="predicted"/>
<evidence type="ECO:0000256" key="1">
    <source>
        <dbReference type="SAM" id="MobiDB-lite"/>
    </source>
</evidence>
<evidence type="ECO:0000313" key="3">
    <source>
        <dbReference type="Proteomes" id="UP001273209"/>
    </source>
</evidence>
<feature type="compositionally biased region" description="Polar residues" evidence="1">
    <location>
        <begin position="73"/>
        <end position="88"/>
    </location>
</feature>